<keyword evidence="2" id="KW-0614">Plasmid</keyword>
<evidence type="ECO:0000313" key="3">
    <source>
        <dbReference type="Proteomes" id="UP001224433"/>
    </source>
</evidence>
<gene>
    <name evidence="2" type="ORF">P8A20_37720</name>
</gene>
<dbReference type="Pfam" id="PF13546">
    <property type="entry name" value="DDE_5"/>
    <property type="match status" value="1"/>
</dbReference>
<geneLocation type="plasmid" evidence="2 3">
    <name>unnamed1</name>
</geneLocation>
<evidence type="ECO:0000259" key="1">
    <source>
        <dbReference type="Pfam" id="PF13546"/>
    </source>
</evidence>
<protein>
    <submittedName>
        <fullName evidence="2">Transposase</fullName>
    </submittedName>
</protein>
<name>A0ABY9JRI0_9ACTN</name>
<reference evidence="2 3" key="1">
    <citation type="submission" date="2023-03" db="EMBL/GenBank/DDBJ databases">
        <title>Isolation and description of six Streptomyces strains from soil environments, able to metabolize different microbial glucans.</title>
        <authorList>
            <person name="Widen T."/>
            <person name="Larsbrink J."/>
        </authorList>
    </citation>
    <scope>NUCLEOTIDE SEQUENCE [LARGE SCALE GENOMIC DNA]</scope>
    <source>
        <strain evidence="2 3">Alt3</strain>
        <plasmid evidence="2 3">unnamed1</plasmid>
    </source>
</reference>
<keyword evidence="3" id="KW-1185">Reference proteome</keyword>
<evidence type="ECO:0000313" key="2">
    <source>
        <dbReference type="EMBL" id="WLQ69268.1"/>
    </source>
</evidence>
<dbReference type="RefSeq" id="WP_306105343.1">
    <property type="nucleotide sequence ID" value="NZ_CP120984.1"/>
</dbReference>
<proteinExistence type="predicted"/>
<feature type="domain" description="Transposase IS701-like DDE" evidence="1">
    <location>
        <begin position="33"/>
        <end position="115"/>
    </location>
</feature>
<dbReference type="Proteomes" id="UP001224433">
    <property type="component" value="Plasmid unnamed1"/>
</dbReference>
<accession>A0ABY9JRI0</accession>
<dbReference type="EMBL" id="CP120984">
    <property type="protein sequence ID" value="WLQ69268.1"/>
    <property type="molecule type" value="Genomic_DNA"/>
</dbReference>
<dbReference type="InterPro" id="IPR038721">
    <property type="entry name" value="IS701-like_DDE_dom"/>
</dbReference>
<sequence length="136" mass="14569">MAHPACNDRRVVTSDQVELWGAELAGLGPRGAGCFERSEPRATAVAYVRELLADVPRKNGWQLAEQASASRPWSMQRLLGAARWDADGVCDVVLSYVVERLGEAGAVLVLDETGFASKLELGAEWWPCAAAGAPFA</sequence>
<organism evidence="2 3">
    <name type="scientific">Streptomyces glycanivorans</name>
    <dbReference type="NCBI Taxonomy" id="3033808"/>
    <lineage>
        <taxon>Bacteria</taxon>
        <taxon>Bacillati</taxon>
        <taxon>Actinomycetota</taxon>
        <taxon>Actinomycetes</taxon>
        <taxon>Kitasatosporales</taxon>
        <taxon>Streptomycetaceae</taxon>
        <taxon>Streptomyces</taxon>
    </lineage>
</organism>